<dbReference type="InterPro" id="IPR016024">
    <property type="entry name" value="ARM-type_fold"/>
</dbReference>
<accession>A0ABN6CQK0</accession>
<gene>
    <name evidence="2" type="ORF">Aiant_74860</name>
</gene>
<dbReference type="Gene3D" id="1.25.10.10">
    <property type="entry name" value="Leucine-rich Repeat Variant"/>
    <property type="match status" value="1"/>
</dbReference>
<evidence type="ECO:0000313" key="3">
    <source>
        <dbReference type="Proteomes" id="UP000676967"/>
    </source>
</evidence>
<protein>
    <recommendedName>
        <fullName evidence="4">HEAT repeat protein</fullName>
    </recommendedName>
</protein>
<dbReference type="RefSeq" id="WP_189331604.1">
    <property type="nucleotide sequence ID" value="NZ_AP023356.1"/>
</dbReference>
<dbReference type="EMBL" id="AP023356">
    <property type="protein sequence ID" value="BCJ46829.1"/>
    <property type="molecule type" value="Genomic_DNA"/>
</dbReference>
<sequence>MRIDELIEQLAGERNSAGVLAARAALVARGAEAVGPVLAVLCDVGSPVDWSDSGMVLREIGLPAFEPVRDALAAATEREMARRCGWTFHGLSGVEPAVYREALRHPSPAVRRSAAYVFQGLQERAEPFLPELAELLGDPDEGVRQRAVWAFQAIGAVGVPLLHAIRRGSAPAPGEGGPLSLGKPAPTRAEQAPGGQTRAEQARADRAQGEQAPSGPTPGGRVRAGRRRAAALTALAGIGGWDLLEAADQAAVSRLIAVKADGEVPGPMHLCGSWFALPTGDQGAVLDAFGLVEPVPVTMRLGESAWNHDHHDWSADREHRTCRRMYVTPVLDGWTLVFGSPHVAGDSFREAVFARLGALSERFGAAHWYGASCGDGWTAWSLAERGEVVRYYDAFEPEDQIGDSHPAEEGFRLPHEDGFPVDAFAGVDVHDPVAFQARYEQVKRDLAIPDEAHATTVAARISVDPSGFGPQTTVGGRAVLASTSCNAGRPSPSGALKI</sequence>
<evidence type="ECO:0008006" key="4">
    <source>
        <dbReference type="Google" id="ProtNLM"/>
    </source>
</evidence>
<proteinExistence type="predicted"/>
<dbReference type="Proteomes" id="UP000676967">
    <property type="component" value="Chromosome"/>
</dbReference>
<reference evidence="2 3" key="1">
    <citation type="submission" date="2020-08" db="EMBL/GenBank/DDBJ databases">
        <title>Whole genome shotgun sequence of Actinoplanes ianthinogenes NBRC 13996.</title>
        <authorList>
            <person name="Komaki H."/>
            <person name="Tamura T."/>
        </authorList>
    </citation>
    <scope>NUCLEOTIDE SEQUENCE [LARGE SCALE GENOMIC DNA]</scope>
    <source>
        <strain evidence="2 3">NBRC 13996</strain>
    </source>
</reference>
<dbReference type="Pfam" id="PF13646">
    <property type="entry name" value="HEAT_2"/>
    <property type="match status" value="1"/>
</dbReference>
<evidence type="ECO:0000256" key="1">
    <source>
        <dbReference type="SAM" id="MobiDB-lite"/>
    </source>
</evidence>
<name>A0ABN6CQK0_9ACTN</name>
<dbReference type="InterPro" id="IPR011989">
    <property type="entry name" value="ARM-like"/>
</dbReference>
<dbReference type="SUPFAM" id="SSF48371">
    <property type="entry name" value="ARM repeat"/>
    <property type="match status" value="1"/>
</dbReference>
<organism evidence="2 3">
    <name type="scientific">Actinoplanes ianthinogenes</name>
    <dbReference type="NCBI Taxonomy" id="122358"/>
    <lineage>
        <taxon>Bacteria</taxon>
        <taxon>Bacillati</taxon>
        <taxon>Actinomycetota</taxon>
        <taxon>Actinomycetes</taxon>
        <taxon>Micromonosporales</taxon>
        <taxon>Micromonosporaceae</taxon>
        <taxon>Actinoplanes</taxon>
    </lineage>
</organism>
<feature type="region of interest" description="Disordered" evidence="1">
    <location>
        <begin position="169"/>
        <end position="224"/>
    </location>
</feature>
<evidence type="ECO:0000313" key="2">
    <source>
        <dbReference type="EMBL" id="BCJ46829.1"/>
    </source>
</evidence>
<keyword evidence="3" id="KW-1185">Reference proteome</keyword>